<comment type="caution">
    <text evidence="13">The sequence shown here is derived from an EMBL/GenBank/DDBJ whole genome shotgun (WGS) entry which is preliminary data.</text>
</comment>
<dbReference type="GO" id="GO:0004748">
    <property type="term" value="F:ribonucleoside-diphosphate reductase activity, thioredoxin disulfide as acceptor"/>
    <property type="evidence" value="ECO:0007669"/>
    <property type="project" value="TreeGrafter"/>
</dbReference>
<gene>
    <name evidence="13" type="ORF">HMPREF3195_01587</name>
</gene>
<evidence type="ECO:0000313" key="13">
    <source>
        <dbReference type="EMBL" id="KXI10845.1"/>
    </source>
</evidence>
<keyword evidence="8 12" id="KW-0560">Oxidoreductase</keyword>
<dbReference type="PATRIC" id="fig|1261.5.peg.1592"/>
<dbReference type="EMBL" id="LSQZ01000085">
    <property type="protein sequence ID" value="KXI10845.1"/>
    <property type="molecule type" value="Genomic_DNA"/>
</dbReference>
<dbReference type="RefSeq" id="WP_061101985.1">
    <property type="nucleotide sequence ID" value="NZ_KQ961837.1"/>
</dbReference>
<accession>A0A135YN51</accession>
<evidence type="ECO:0000256" key="5">
    <source>
        <dbReference type="ARBA" id="ARBA00022485"/>
    </source>
</evidence>
<dbReference type="InterPro" id="IPR001989">
    <property type="entry name" value="Radical_activat_CS"/>
</dbReference>
<keyword evidence="7" id="KW-0479">Metal-binding</keyword>
<dbReference type="GO" id="GO:0051539">
    <property type="term" value="F:4 iron, 4 sulfur cluster binding"/>
    <property type="evidence" value="ECO:0007669"/>
    <property type="project" value="UniProtKB-KW"/>
</dbReference>
<dbReference type="SFLD" id="SFLDG01066">
    <property type="entry name" value="organic_radical-activating_enz"/>
    <property type="match status" value="1"/>
</dbReference>
<dbReference type="InterPro" id="IPR007197">
    <property type="entry name" value="rSAM"/>
</dbReference>
<proteinExistence type="inferred from homology"/>
<protein>
    <recommendedName>
        <fullName evidence="4 12">Anaerobic ribonucleoside-triphosphate reductase-activating protein</fullName>
        <ecNumber evidence="12">1.97.1.-</ecNumber>
    </recommendedName>
</protein>
<dbReference type="SFLD" id="SFLDS00029">
    <property type="entry name" value="Radical_SAM"/>
    <property type="match status" value="1"/>
</dbReference>
<dbReference type="SUPFAM" id="SSF102114">
    <property type="entry name" value="Radical SAM enzymes"/>
    <property type="match status" value="1"/>
</dbReference>
<dbReference type="InterPro" id="IPR012837">
    <property type="entry name" value="NrdG"/>
</dbReference>
<dbReference type="PANTHER" id="PTHR30352">
    <property type="entry name" value="PYRUVATE FORMATE-LYASE-ACTIVATING ENZYME"/>
    <property type="match status" value="1"/>
</dbReference>
<evidence type="ECO:0000256" key="12">
    <source>
        <dbReference type="PIRNR" id="PIRNR000368"/>
    </source>
</evidence>
<evidence type="ECO:0000313" key="14">
    <source>
        <dbReference type="Proteomes" id="UP000070326"/>
    </source>
</evidence>
<evidence type="ECO:0000256" key="9">
    <source>
        <dbReference type="ARBA" id="ARBA00023004"/>
    </source>
</evidence>
<reference evidence="13 14" key="1">
    <citation type="submission" date="2016-02" db="EMBL/GenBank/DDBJ databases">
        <authorList>
            <person name="Wen L."/>
            <person name="He K."/>
            <person name="Yang H."/>
        </authorList>
    </citation>
    <scope>NUCLEOTIDE SEQUENCE [LARGE SCALE GENOMIC DNA]</scope>
    <source>
        <strain evidence="13 14">MJR8628A</strain>
    </source>
</reference>
<evidence type="ECO:0000256" key="6">
    <source>
        <dbReference type="ARBA" id="ARBA00022691"/>
    </source>
</evidence>
<keyword evidence="9" id="KW-0408">Iron</keyword>
<dbReference type="PIRSF" id="PIRSF000368">
    <property type="entry name" value="NrdG"/>
    <property type="match status" value="1"/>
</dbReference>
<dbReference type="Proteomes" id="UP000070326">
    <property type="component" value="Unassembled WGS sequence"/>
</dbReference>
<dbReference type="Gene3D" id="3.20.20.70">
    <property type="entry name" value="Aldolase class I"/>
    <property type="match status" value="1"/>
</dbReference>
<dbReference type="STRING" id="1261.HMPREF3195_01587"/>
<evidence type="ECO:0000256" key="3">
    <source>
        <dbReference type="ARBA" id="ARBA00009777"/>
    </source>
</evidence>
<name>A0A135YN51_9FIRM</name>
<evidence type="ECO:0000256" key="1">
    <source>
        <dbReference type="ARBA" id="ARBA00001966"/>
    </source>
</evidence>
<dbReference type="InterPro" id="IPR034457">
    <property type="entry name" value="Organic_radical-activating"/>
</dbReference>
<dbReference type="InterPro" id="IPR058240">
    <property type="entry name" value="rSAM_sf"/>
</dbReference>
<evidence type="ECO:0000256" key="10">
    <source>
        <dbReference type="ARBA" id="ARBA00023014"/>
    </source>
</evidence>
<evidence type="ECO:0000256" key="11">
    <source>
        <dbReference type="ARBA" id="ARBA00047365"/>
    </source>
</evidence>
<dbReference type="InterPro" id="IPR013785">
    <property type="entry name" value="Aldolase_TIM"/>
</dbReference>
<dbReference type="EC" id="1.97.1.-" evidence="12"/>
<organism evidence="13 14">
    <name type="scientific">Peptostreptococcus anaerobius</name>
    <dbReference type="NCBI Taxonomy" id="1261"/>
    <lineage>
        <taxon>Bacteria</taxon>
        <taxon>Bacillati</taxon>
        <taxon>Bacillota</taxon>
        <taxon>Clostridia</taxon>
        <taxon>Peptostreptococcales</taxon>
        <taxon>Peptostreptococcaceae</taxon>
        <taxon>Peptostreptococcus</taxon>
    </lineage>
</organism>
<dbReference type="SFLD" id="SFLDG01063">
    <property type="entry name" value="activating_enzymes__group_1"/>
    <property type="match status" value="1"/>
</dbReference>
<comment type="cofactor">
    <cofactor evidence="1">
        <name>[4Fe-4S] cluster</name>
        <dbReference type="ChEBI" id="CHEBI:49883"/>
    </cofactor>
</comment>
<evidence type="ECO:0000256" key="4">
    <source>
        <dbReference type="ARBA" id="ARBA00014281"/>
    </source>
</evidence>
<dbReference type="GO" id="GO:0046872">
    <property type="term" value="F:metal ion binding"/>
    <property type="evidence" value="ECO:0007669"/>
    <property type="project" value="UniProtKB-KW"/>
</dbReference>
<comment type="function">
    <text evidence="2 12">Activation of anaerobic ribonucleoside-triphosphate reductase under anaerobic conditions by generation of an organic free radical, using S-adenosylmethionine and reduced flavodoxin as cosubstrates to produce 5'-deoxy-adenosine.</text>
</comment>
<dbReference type="AlphaFoldDB" id="A0A135YN51"/>
<evidence type="ECO:0000256" key="8">
    <source>
        <dbReference type="ARBA" id="ARBA00023002"/>
    </source>
</evidence>
<comment type="catalytic activity">
    <reaction evidence="11">
        <text>glycyl-[protein] + reduced [flavodoxin] + S-adenosyl-L-methionine = glycin-2-yl radical-[protein] + semiquinone [flavodoxin] + 5'-deoxyadenosine + L-methionine + H(+)</text>
        <dbReference type="Rhea" id="RHEA:61976"/>
        <dbReference type="Rhea" id="RHEA-COMP:10622"/>
        <dbReference type="Rhea" id="RHEA-COMP:14480"/>
        <dbReference type="Rhea" id="RHEA-COMP:15993"/>
        <dbReference type="Rhea" id="RHEA-COMP:15994"/>
        <dbReference type="ChEBI" id="CHEBI:15378"/>
        <dbReference type="ChEBI" id="CHEBI:17319"/>
        <dbReference type="ChEBI" id="CHEBI:29947"/>
        <dbReference type="ChEBI" id="CHEBI:32722"/>
        <dbReference type="ChEBI" id="CHEBI:57618"/>
        <dbReference type="ChEBI" id="CHEBI:57844"/>
        <dbReference type="ChEBI" id="CHEBI:59789"/>
        <dbReference type="ChEBI" id="CHEBI:140311"/>
    </reaction>
</comment>
<dbReference type="PROSITE" id="PS01087">
    <property type="entry name" value="RADICAL_ACTIVATING"/>
    <property type="match status" value="1"/>
</dbReference>
<dbReference type="eggNOG" id="COG0602">
    <property type="taxonomic scope" value="Bacteria"/>
</dbReference>
<evidence type="ECO:0000256" key="2">
    <source>
        <dbReference type="ARBA" id="ARBA00003852"/>
    </source>
</evidence>
<keyword evidence="10" id="KW-0411">Iron-sulfur</keyword>
<evidence type="ECO:0000256" key="7">
    <source>
        <dbReference type="ARBA" id="ARBA00022723"/>
    </source>
</evidence>
<keyword evidence="6" id="KW-0949">S-adenosyl-L-methionine</keyword>
<dbReference type="CDD" id="cd01335">
    <property type="entry name" value="Radical_SAM"/>
    <property type="match status" value="1"/>
</dbReference>
<sequence>MKYTTIRKLDVSNGPGVRVTLFVSGCTHKCEGCFNEDLQDFNHGNDWTKDTEDMFIGYLKNPVVVGINLLGGEPLQQTMDDSLLNLLKRAKEECPDKDIWMWTGDVFEDILGNEKKMELLKYADVLVDGRFELSKRNIKLKYRGSENQRVLDVVKSIEKSRPVKLDNQ</sequence>
<dbReference type="NCBIfam" id="TIGR02491">
    <property type="entry name" value="NrdG"/>
    <property type="match status" value="1"/>
</dbReference>
<dbReference type="SFLD" id="SFLDF00299">
    <property type="entry name" value="anaerobic_ribonucleoside-triph"/>
    <property type="match status" value="1"/>
</dbReference>
<keyword evidence="5" id="KW-0004">4Fe-4S</keyword>
<comment type="similarity">
    <text evidence="3 12">Belongs to the organic radical-activating enzymes family.</text>
</comment>
<dbReference type="GO" id="GO:0043365">
    <property type="term" value="F:[formate-C-acetyltransferase]-activating enzyme activity"/>
    <property type="evidence" value="ECO:0007669"/>
    <property type="project" value="InterPro"/>
</dbReference>
<dbReference type="Pfam" id="PF13353">
    <property type="entry name" value="Fer4_12"/>
    <property type="match status" value="1"/>
</dbReference>
<dbReference type="PANTHER" id="PTHR30352:SF2">
    <property type="entry name" value="ANAEROBIC RIBONUCLEOSIDE-TRIPHOSPHATE REDUCTASE-ACTIVATING PROTEIN"/>
    <property type="match status" value="1"/>
</dbReference>